<dbReference type="Proteomes" id="UP000236311">
    <property type="component" value="Unassembled WGS sequence"/>
</dbReference>
<protein>
    <submittedName>
        <fullName evidence="1">Uncharacterized protein</fullName>
    </submittedName>
</protein>
<gene>
    <name evidence="1" type="ORF">AMURIS_05428</name>
</gene>
<proteinExistence type="predicted"/>
<dbReference type="RefSeq" id="WP_103242590.1">
    <property type="nucleotide sequence ID" value="NZ_JANJZD010000067.1"/>
</dbReference>
<organism evidence="1 2">
    <name type="scientific">Acetatifactor muris</name>
    <dbReference type="NCBI Taxonomy" id="879566"/>
    <lineage>
        <taxon>Bacteria</taxon>
        <taxon>Bacillati</taxon>
        <taxon>Bacillota</taxon>
        <taxon>Clostridia</taxon>
        <taxon>Lachnospirales</taxon>
        <taxon>Lachnospiraceae</taxon>
        <taxon>Acetatifactor</taxon>
    </lineage>
</organism>
<dbReference type="AlphaFoldDB" id="A0A2K4ZQQ1"/>
<evidence type="ECO:0000313" key="2">
    <source>
        <dbReference type="Proteomes" id="UP000236311"/>
    </source>
</evidence>
<dbReference type="OrthoDB" id="2055983at2"/>
<keyword evidence="2" id="KW-1185">Reference proteome</keyword>
<dbReference type="EMBL" id="OFSM01000062">
    <property type="protein sequence ID" value="SOY32662.1"/>
    <property type="molecule type" value="Genomic_DNA"/>
</dbReference>
<reference evidence="1 2" key="1">
    <citation type="submission" date="2018-01" db="EMBL/GenBank/DDBJ databases">
        <authorList>
            <person name="Gaut B.S."/>
            <person name="Morton B.R."/>
            <person name="Clegg M.T."/>
            <person name="Duvall M.R."/>
        </authorList>
    </citation>
    <scope>NUCLEOTIDE SEQUENCE [LARGE SCALE GENOMIC DNA]</scope>
    <source>
        <strain evidence="1">GP69</strain>
    </source>
</reference>
<accession>A0A2K4ZQQ1</accession>
<name>A0A2K4ZQQ1_9FIRM</name>
<evidence type="ECO:0000313" key="1">
    <source>
        <dbReference type="EMBL" id="SOY32662.1"/>
    </source>
</evidence>
<sequence>MTNPKIIPQKSSFEKLTIINGNGKIMSHGISATVDIDAFKADKAEIKKDLTAIFAEVLEYFD</sequence>